<comment type="caution">
    <text evidence="2">The sequence shown here is derived from an EMBL/GenBank/DDBJ whole genome shotgun (WGS) entry which is preliminary data.</text>
</comment>
<evidence type="ECO:0000256" key="1">
    <source>
        <dbReference type="SAM" id="Phobius"/>
    </source>
</evidence>
<accession>A0ABN0NXU4</accession>
<name>A0ABN0NXU4_TRELE</name>
<evidence type="ECO:0000313" key="3">
    <source>
        <dbReference type="Proteomes" id="UP000016649"/>
    </source>
</evidence>
<evidence type="ECO:0000313" key="2">
    <source>
        <dbReference type="EMBL" id="ERJ92320.1"/>
    </source>
</evidence>
<gene>
    <name evidence="2" type="ORF">HMPREF9193_01480</name>
</gene>
<feature type="transmembrane region" description="Helical" evidence="1">
    <location>
        <begin position="84"/>
        <end position="103"/>
    </location>
</feature>
<reference evidence="2 3" key="1">
    <citation type="submission" date="2013-08" db="EMBL/GenBank/DDBJ databases">
        <authorList>
            <person name="Weinstock G."/>
            <person name="Sodergren E."/>
            <person name="Wylie T."/>
            <person name="Fulton L."/>
            <person name="Fulton R."/>
            <person name="Fronick C."/>
            <person name="O'Laughlin M."/>
            <person name="Godfrey J."/>
            <person name="Miner T."/>
            <person name="Herter B."/>
            <person name="Appelbaum E."/>
            <person name="Cordes M."/>
            <person name="Lek S."/>
            <person name="Wollam A."/>
            <person name="Pepin K.H."/>
            <person name="Palsikar V.B."/>
            <person name="Mitreva M."/>
            <person name="Wilson R.K."/>
        </authorList>
    </citation>
    <scope>NUCLEOTIDE SEQUENCE [LARGE SCALE GENOMIC DNA]</scope>
    <source>
        <strain evidence="2 3">ATCC 700332</strain>
    </source>
</reference>
<feature type="transmembrane region" description="Helical" evidence="1">
    <location>
        <begin position="110"/>
        <end position="134"/>
    </location>
</feature>
<keyword evidence="1" id="KW-0812">Transmembrane</keyword>
<evidence type="ECO:0008006" key="4">
    <source>
        <dbReference type="Google" id="ProtNLM"/>
    </source>
</evidence>
<dbReference type="InterPro" id="IPR010390">
    <property type="entry name" value="ABC-2_transporter-like"/>
</dbReference>
<dbReference type="Proteomes" id="UP000016649">
    <property type="component" value="Unassembled WGS sequence"/>
</dbReference>
<keyword evidence="3" id="KW-1185">Reference proteome</keyword>
<sequence length="230" mass="26221">MGYLADAIMLVVLFTRFNGIAGWRTYEIAFLYGFSTLSYTVTASVFAFCAQFSEEMIYGGYDQVLLLPVNPFIFYVLKGINLTYLSRIILSVLIIIIAFYTAALQCSFRLCLYIILSILGSILIQSAFFIAFAIPNFFIVKSDNFRSVYMGLRFFCNYPLNIYGGFIRKFFTYVIPLGFINYYPAIHIFSKSENMPLILEYLTLPVGIVLCILSIVLWHMASKHYQSTGG</sequence>
<keyword evidence="1" id="KW-1133">Transmembrane helix</keyword>
<organism evidence="2 3">
    <name type="scientific">Treponema lecithinolyticum ATCC 700332</name>
    <dbReference type="NCBI Taxonomy" id="1321815"/>
    <lineage>
        <taxon>Bacteria</taxon>
        <taxon>Pseudomonadati</taxon>
        <taxon>Spirochaetota</taxon>
        <taxon>Spirochaetia</taxon>
        <taxon>Spirochaetales</taxon>
        <taxon>Treponemataceae</taxon>
        <taxon>Treponema</taxon>
    </lineage>
</organism>
<feature type="transmembrane region" description="Helical" evidence="1">
    <location>
        <begin position="170"/>
        <end position="189"/>
    </location>
</feature>
<proteinExistence type="predicted"/>
<dbReference type="Pfam" id="PF06182">
    <property type="entry name" value="ABC2_membrane_6"/>
    <property type="match status" value="1"/>
</dbReference>
<feature type="transmembrane region" description="Helical" evidence="1">
    <location>
        <begin position="201"/>
        <end position="221"/>
    </location>
</feature>
<feature type="transmembrane region" description="Helical" evidence="1">
    <location>
        <begin position="29"/>
        <end position="49"/>
    </location>
</feature>
<dbReference type="PANTHER" id="PTHR36833:SF1">
    <property type="entry name" value="INTEGRAL MEMBRANE TRANSPORT PROTEIN"/>
    <property type="match status" value="1"/>
</dbReference>
<feature type="transmembrane region" description="Helical" evidence="1">
    <location>
        <begin position="61"/>
        <end position="78"/>
    </location>
</feature>
<dbReference type="EMBL" id="AWVH01000037">
    <property type="protein sequence ID" value="ERJ92320.1"/>
    <property type="molecule type" value="Genomic_DNA"/>
</dbReference>
<dbReference type="PANTHER" id="PTHR36833">
    <property type="entry name" value="SLR0610 PROTEIN-RELATED"/>
    <property type="match status" value="1"/>
</dbReference>
<protein>
    <recommendedName>
        <fullName evidence="4">ABC-2 type transporter</fullName>
    </recommendedName>
</protein>
<keyword evidence="1" id="KW-0472">Membrane</keyword>